<evidence type="ECO:0000259" key="4">
    <source>
        <dbReference type="Pfam" id="PF10415"/>
    </source>
</evidence>
<dbReference type="NCBIfam" id="NF008909">
    <property type="entry name" value="PRK12273.1"/>
    <property type="match status" value="1"/>
</dbReference>
<dbReference type="RefSeq" id="WP_163067059.1">
    <property type="nucleotide sequence ID" value="NZ_CP048649.1"/>
</dbReference>
<organism evidence="5 6">
    <name type="scientific">Aminipila butyrica</name>
    <dbReference type="NCBI Taxonomy" id="433296"/>
    <lineage>
        <taxon>Bacteria</taxon>
        <taxon>Bacillati</taxon>
        <taxon>Bacillota</taxon>
        <taxon>Clostridia</taxon>
        <taxon>Peptostreptococcales</taxon>
        <taxon>Anaerovoracaceae</taxon>
        <taxon>Aminipila</taxon>
    </lineage>
</organism>
<dbReference type="CDD" id="cd01357">
    <property type="entry name" value="Aspartase"/>
    <property type="match status" value="1"/>
</dbReference>
<dbReference type="SUPFAM" id="SSF48557">
    <property type="entry name" value="L-aspartase-like"/>
    <property type="match status" value="1"/>
</dbReference>
<dbReference type="InterPro" id="IPR008948">
    <property type="entry name" value="L-Aspartase-like"/>
</dbReference>
<dbReference type="GO" id="GO:0008797">
    <property type="term" value="F:aspartate ammonia-lyase activity"/>
    <property type="evidence" value="ECO:0007669"/>
    <property type="project" value="TreeGrafter"/>
</dbReference>
<dbReference type="PROSITE" id="PS00163">
    <property type="entry name" value="FUMARATE_LYASES"/>
    <property type="match status" value="1"/>
</dbReference>
<dbReference type="PRINTS" id="PR00149">
    <property type="entry name" value="FUMRATELYASE"/>
</dbReference>
<dbReference type="InterPro" id="IPR020557">
    <property type="entry name" value="Fumarate_lyase_CS"/>
</dbReference>
<sequence>MDFRFETDSVGRKKVPAEAYYGVQSLRAKENFNMTGKSIPAVQIRSLAEIKKACAVTNAKAGGLDREVAQAIAEACDEILNGRFHDQFIVDQIQGGAGTSTNMNANEVIANIALGLLGREKGEYQYCHPNDHVNKAQSTNDVYPTSLKISLYRTGLELLDKLNELYEALMAKSREFKDVLKIGRTQLMDAVPITLGQEFHAYATVVKRDRSRIQNAIKELLFINMGATAIGTGINASEYYEKHIVSALSEVSGLPLKPCEDMVDGTQNIDGFSVVSSALKTSAISLSKMANDIRLMNSGPKAGLGEITIPAKQNGSSIMPGKINPVIPEVLNQCAFAVIGNDVTVSMACEGGQLELNAFEPVVFNRIFESMTLMINGIDTFVHNCVKDIAANRQTCEDLLYHSTGFVTALCPVIGYKKAAQIAKDFMEEGTPILEGALACGVSKNQLDRILDESRFMPQFATE</sequence>
<dbReference type="Pfam" id="PF00206">
    <property type="entry name" value="Lyase_1"/>
    <property type="match status" value="1"/>
</dbReference>
<proteinExistence type="predicted"/>
<dbReference type="Gene3D" id="1.10.275.10">
    <property type="entry name" value="Fumarase/aspartase (N-terminal domain)"/>
    <property type="match status" value="1"/>
</dbReference>
<dbReference type="FunFam" id="1.20.200.10:FF:000001">
    <property type="entry name" value="Fumarate hydratase, mitochondrial"/>
    <property type="match status" value="1"/>
</dbReference>
<dbReference type="InterPro" id="IPR051546">
    <property type="entry name" value="Aspartate_Ammonia-Lyase"/>
</dbReference>
<evidence type="ECO:0000256" key="1">
    <source>
        <dbReference type="ARBA" id="ARBA00022605"/>
    </source>
</evidence>
<protein>
    <submittedName>
        <fullName evidence="5">Aspartate ammonia-lyase</fullName>
    </submittedName>
</protein>
<dbReference type="InterPro" id="IPR018951">
    <property type="entry name" value="Fumarase_C_C"/>
</dbReference>
<dbReference type="GO" id="GO:0005829">
    <property type="term" value="C:cytosol"/>
    <property type="evidence" value="ECO:0007669"/>
    <property type="project" value="TreeGrafter"/>
</dbReference>
<keyword evidence="2 5" id="KW-0456">Lyase</keyword>
<evidence type="ECO:0000313" key="5">
    <source>
        <dbReference type="EMBL" id="QIB69819.1"/>
    </source>
</evidence>
<dbReference type="Gene3D" id="1.10.40.30">
    <property type="entry name" value="Fumarase/aspartase (C-terminal domain)"/>
    <property type="match status" value="1"/>
</dbReference>
<dbReference type="GO" id="GO:0006531">
    <property type="term" value="P:aspartate metabolic process"/>
    <property type="evidence" value="ECO:0007669"/>
    <property type="project" value="TreeGrafter"/>
</dbReference>
<evidence type="ECO:0000259" key="3">
    <source>
        <dbReference type="Pfam" id="PF00206"/>
    </source>
</evidence>
<dbReference type="AlphaFoldDB" id="A0A858BXC0"/>
<dbReference type="PANTHER" id="PTHR42696:SF2">
    <property type="entry name" value="ASPARTATE AMMONIA-LYASE"/>
    <property type="match status" value="1"/>
</dbReference>
<dbReference type="FunFam" id="1.10.275.10:FF:000001">
    <property type="entry name" value="Fumarate hydratase, mitochondrial"/>
    <property type="match status" value="1"/>
</dbReference>
<dbReference type="Pfam" id="PF10415">
    <property type="entry name" value="FumaraseC_C"/>
    <property type="match status" value="1"/>
</dbReference>
<gene>
    <name evidence="5" type="ORF">Ami103574_11020</name>
</gene>
<dbReference type="GO" id="GO:0006099">
    <property type="term" value="P:tricarboxylic acid cycle"/>
    <property type="evidence" value="ECO:0007669"/>
    <property type="project" value="InterPro"/>
</dbReference>
<feature type="domain" description="Fumarate lyase N-terminal" evidence="3">
    <location>
        <begin position="11"/>
        <end position="340"/>
    </location>
</feature>
<dbReference type="InterPro" id="IPR022761">
    <property type="entry name" value="Fumarate_lyase_N"/>
</dbReference>
<dbReference type="GO" id="GO:0008652">
    <property type="term" value="P:amino acid biosynthetic process"/>
    <property type="evidence" value="ECO:0007669"/>
    <property type="project" value="UniProtKB-KW"/>
</dbReference>
<feature type="domain" description="Fumarase C C-terminal" evidence="4">
    <location>
        <begin position="407"/>
        <end position="452"/>
    </location>
</feature>
<accession>A0A858BXC0</accession>
<keyword evidence="1" id="KW-0028">Amino-acid biosynthesis</keyword>
<dbReference type="Proteomes" id="UP000466848">
    <property type="component" value="Chromosome"/>
</dbReference>
<dbReference type="EMBL" id="CP048649">
    <property type="protein sequence ID" value="QIB69819.1"/>
    <property type="molecule type" value="Genomic_DNA"/>
</dbReference>
<dbReference type="PANTHER" id="PTHR42696">
    <property type="entry name" value="ASPARTATE AMMONIA-LYASE"/>
    <property type="match status" value="1"/>
</dbReference>
<reference evidence="5 6" key="1">
    <citation type="submission" date="2020-02" db="EMBL/GenBank/DDBJ databases">
        <authorList>
            <person name="Kim Y.B."/>
            <person name="Roh S.W."/>
        </authorList>
    </citation>
    <scope>NUCLEOTIDE SEQUENCE [LARGE SCALE GENOMIC DNA]</scope>
    <source>
        <strain evidence="5 6">DSM 103574</strain>
    </source>
</reference>
<evidence type="ECO:0000256" key="2">
    <source>
        <dbReference type="ARBA" id="ARBA00023239"/>
    </source>
</evidence>
<dbReference type="InterPro" id="IPR000362">
    <property type="entry name" value="Fumarate_lyase_fam"/>
</dbReference>
<evidence type="ECO:0000313" key="6">
    <source>
        <dbReference type="Proteomes" id="UP000466848"/>
    </source>
</evidence>
<dbReference type="KEGG" id="abut:Ami103574_11020"/>
<dbReference type="InterPro" id="IPR024083">
    <property type="entry name" value="Fumarase/histidase_N"/>
</dbReference>
<name>A0A858BXC0_9FIRM</name>
<dbReference type="Gene3D" id="1.20.200.10">
    <property type="entry name" value="Fumarase/aspartase (Central domain)"/>
    <property type="match status" value="1"/>
</dbReference>
<keyword evidence="6" id="KW-1185">Reference proteome</keyword>